<evidence type="ECO:0000313" key="3">
    <source>
        <dbReference type="Proteomes" id="UP001500630"/>
    </source>
</evidence>
<keyword evidence="1" id="KW-0812">Transmembrane</keyword>
<reference evidence="3" key="1">
    <citation type="journal article" date="2019" name="Int. J. Syst. Evol. Microbiol.">
        <title>The Global Catalogue of Microorganisms (GCM) 10K type strain sequencing project: providing services to taxonomists for standard genome sequencing and annotation.</title>
        <authorList>
            <consortium name="The Broad Institute Genomics Platform"/>
            <consortium name="The Broad Institute Genome Sequencing Center for Infectious Disease"/>
            <person name="Wu L."/>
            <person name="Ma J."/>
        </authorList>
    </citation>
    <scope>NUCLEOTIDE SEQUENCE [LARGE SCALE GENOMIC DNA]</scope>
    <source>
        <strain evidence="3">JCM 17326</strain>
    </source>
</reference>
<comment type="caution">
    <text evidence="2">The sequence shown here is derived from an EMBL/GenBank/DDBJ whole genome shotgun (WGS) entry which is preliminary data.</text>
</comment>
<keyword evidence="1" id="KW-0472">Membrane</keyword>
<proteinExistence type="predicted"/>
<keyword evidence="3" id="KW-1185">Reference proteome</keyword>
<feature type="transmembrane region" description="Helical" evidence="1">
    <location>
        <begin position="130"/>
        <end position="152"/>
    </location>
</feature>
<feature type="transmembrane region" description="Helical" evidence="1">
    <location>
        <begin position="290"/>
        <end position="311"/>
    </location>
</feature>
<feature type="transmembrane region" description="Helical" evidence="1">
    <location>
        <begin position="331"/>
        <end position="349"/>
    </location>
</feature>
<accession>A0ABP6X942</accession>
<organism evidence="2 3">
    <name type="scientific">Nonomuraea rosea</name>
    <dbReference type="NCBI Taxonomy" id="638574"/>
    <lineage>
        <taxon>Bacteria</taxon>
        <taxon>Bacillati</taxon>
        <taxon>Actinomycetota</taxon>
        <taxon>Actinomycetes</taxon>
        <taxon>Streptosporangiales</taxon>
        <taxon>Streptosporangiaceae</taxon>
        <taxon>Nonomuraea</taxon>
    </lineage>
</organism>
<dbReference type="EMBL" id="BAABDQ010000010">
    <property type="protein sequence ID" value="GAA3563447.1"/>
    <property type="molecule type" value="Genomic_DNA"/>
</dbReference>
<name>A0ABP6X942_9ACTN</name>
<feature type="transmembrane region" description="Helical" evidence="1">
    <location>
        <begin position="226"/>
        <end position="245"/>
    </location>
</feature>
<feature type="transmembrane region" description="Helical" evidence="1">
    <location>
        <begin position="94"/>
        <end position="118"/>
    </location>
</feature>
<evidence type="ECO:0008006" key="4">
    <source>
        <dbReference type="Google" id="ProtNLM"/>
    </source>
</evidence>
<dbReference type="RefSeq" id="WP_345565293.1">
    <property type="nucleotide sequence ID" value="NZ_BAABDQ010000010.1"/>
</dbReference>
<feature type="transmembrane region" description="Helical" evidence="1">
    <location>
        <begin position="199"/>
        <end position="220"/>
    </location>
</feature>
<protein>
    <recommendedName>
        <fullName evidence="4">PqqD family protein</fullName>
    </recommendedName>
</protein>
<dbReference type="Proteomes" id="UP001500630">
    <property type="component" value="Unassembled WGS sequence"/>
</dbReference>
<evidence type="ECO:0000256" key="1">
    <source>
        <dbReference type="SAM" id="Phobius"/>
    </source>
</evidence>
<gene>
    <name evidence="2" type="ORF">GCM10022419_050220</name>
</gene>
<sequence length="392" mass="42383">MKADLSFLSVVADGPDDYVIGNGERFVNVPGVAAAVIAALDGTRTLAEAQARVLAEQGVDVDVAAFVTGLEGAGLLSRPERPPNRWDRIRPHHVAWLFSRPAHAVLILLTVCAVAAAVADPGVLPSLSALVWSDSLTFTVAFAAGSWILVLVHELGHIAAARSLGVRAELSLGTRLQFLVVQTRITGIWGVPRRARYRAYLAGMRSDWFLVCAGACTLYVAEIPLVRLVMVICLSQIAWQFLFFMRTDVYYAFANASGNKNLMADAQAYLRAALKGTPAVRDRPGRSVRVYAWFLAAGRVLGLAFFALYTVPITAEVCRRSVAELPGWQPVAALTLVAAGWLLYLGLLGRRLLRSGLLRSGLLRSGTVGSGTVGLRRFVPGPLRSRLPGWRR</sequence>
<keyword evidence="1" id="KW-1133">Transmembrane helix</keyword>
<evidence type="ECO:0000313" key="2">
    <source>
        <dbReference type="EMBL" id="GAA3563447.1"/>
    </source>
</evidence>